<organism evidence="12 13">
    <name type="scientific">Tanacetum coccineum</name>
    <dbReference type="NCBI Taxonomy" id="301880"/>
    <lineage>
        <taxon>Eukaryota</taxon>
        <taxon>Viridiplantae</taxon>
        <taxon>Streptophyta</taxon>
        <taxon>Embryophyta</taxon>
        <taxon>Tracheophyta</taxon>
        <taxon>Spermatophyta</taxon>
        <taxon>Magnoliopsida</taxon>
        <taxon>eudicotyledons</taxon>
        <taxon>Gunneridae</taxon>
        <taxon>Pentapetalae</taxon>
        <taxon>asterids</taxon>
        <taxon>campanulids</taxon>
        <taxon>Asterales</taxon>
        <taxon>Asteraceae</taxon>
        <taxon>Asteroideae</taxon>
        <taxon>Anthemideae</taxon>
        <taxon>Anthemidinae</taxon>
        <taxon>Tanacetum</taxon>
    </lineage>
</organism>
<evidence type="ECO:0000313" key="13">
    <source>
        <dbReference type="Proteomes" id="UP001151760"/>
    </source>
</evidence>
<feature type="domain" description="Leucine-rich repeat-containing N-terminal plant-type" evidence="11">
    <location>
        <begin position="37"/>
        <end position="74"/>
    </location>
</feature>
<keyword evidence="2" id="KW-0433">Leucine-rich repeat</keyword>
<accession>A0ABQ5J8C5</accession>
<dbReference type="Pfam" id="PF08263">
    <property type="entry name" value="LRRNT_2"/>
    <property type="match status" value="1"/>
</dbReference>
<dbReference type="PANTHER" id="PTHR48063">
    <property type="entry name" value="LRR RECEPTOR-LIKE KINASE"/>
    <property type="match status" value="1"/>
</dbReference>
<reference evidence="12" key="2">
    <citation type="submission" date="2022-01" db="EMBL/GenBank/DDBJ databases">
        <authorList>
            <person name="Yamashiro T."/>
            <person name="Shiraishi A."/>
            <person name="Satake H."/>
            <person name="Nakayama K."/>
        </authorList>
    </citation>
    <scope>NUCLEOTIDE SEQUENCE</scope>
</reference>
<evidence type="ECO:0000256" key="1">
    <source>
        <dbReference type="ARBA" id="ARBA00004479"/>
    </source>
</evidence>
<evidence type="ECO:0000256" key="6">
    <source>
        <dbReference type="ARBA" id="ARBA00022989"/>
    </source>
</evidence>
<dbReference type="InterPro" id="IPR046956">
    <property type="entry name" value="RLP23-like"/>
</dbReference>
<dbReference type="Pfam" id="PF00560">
    <property type="entry name" value="LRR_1"/>
    <property type="match status" value="5"/>
</dbReference>
<dbReference type="PANTHER" id="PTHR48063:SF46">
    <property type="entry name" value="LEUCINE-RICH REPEAT-CONTAINING N-TERMINAL PLANT-TYPE DOMAIN-CONTAINING PROTEIN"/>
    <property type="match status" value="1"/>
</dbReference>
<evidence type="ECO:0000256" key="2">
    <source>
        <dbReference type="ARBA" id="ARBA00022614"/>
    </source>
</evidence>
<dbReference type="SUPFAM" id="SSF52058">
    <property type="entry name" value="L domain-like"/>
    <property type="match status" value="1"/>
</dbReference>
<dbReference type="PRINTS" id="PR00019">
    <property type="entry name" value="LEURICHRPT"/>
</dbReference>
<keyword evidence="7 9" id="KW-0472">Membrane</keyword>
<dbReference type="Proteomes" id="UP001151760">
    <property type="component" value="Unassembled WGS sequence"/>
</dbReference>
<feature type="transmembrane region" description="Helical" evidence="9">
    <location>
        <begin position="408"/>
        <end position="431"/>
    </location>
</feature>
<feature type="chain" id="PRO_5045316262" evidence="10">
    <location>
        <begin position="30"/>
        <end position="444"/>
    </location>
</feature>
<protein>
    <submittedName>
        <fullName evidence="12">Concanavalin A-like lectin/glucanase</fullName>
    </submittedName>
</protein>
<keyword evidence="8" id="KW-0325">Glycoprotein</keyword>
<evidence type="ECO:0000256" key="8">
    <source>
        <dbReference type="ARBA" id="ARBA00023180"/>
    </source>
</evidence>
<gene>
    <name evidence="12" type="ORF">Tco_1125202</name>
</gene>
<dbReference type="PROSITE" id="PS51450">
    <property type="entry name" value="LRR"/>
    <property type="match status" value="1"/>
</dbReference>
<dbReference type="Gene3D" id="3.80.10.10">
    <property type="entry name" value="Ribonuclease Inhibitor"/>
    <property type="match status" value="3"/>
</dbReference>
<evidence type="ECO:0000256" key="10">
    <source>
        <dbReference type="SAM" id="SignalP"/>
    </source>
</evidence>
<keyword evidence="3 9" id="KW-0812">Transmembrane</keyword>
<evidence type="ECO:0000256" key="7">
    <source>
        <dbReference type="ARBA" id="ARBA00023136"/>
    </source>
</evidence>
<evidence type="ECO:0000256" key="5">
    <source>
        <dbReference type="ARBA" id="ARBA00022737"/>
    </source>
</evidence>
<proteinExistence type="predicted"/>
<evidence type="ECO:0000259" key="11">
    <source>
        <dbReference type="Pfam" id="PF08263"/>
    </source>
</evidence>
<reference evidence="12" key="1">
    <citation type="journal article" date="2022" name="Int. J. Mol. Sci.">
        <title>Draft Genome of Tanacetum Coccineum: Genomic Comparison of Closely Related Tanacetum-Family Plants.</title>
        <authorList>
            <person name="Yamashiro T."/>
            <person name="Shiraishi A."/>
            <person name="Nakayama K."/>
            <person name="Satake H."/>
        </authorList>
    </citation>
    <scope>NUCLEOTIDE SEQUENCE</scope>
</reference>
<dbReference type="InterPro" id="IPR013210">
    <property type="entry name" value="LRR_N_plant-typ"/>
</dbReference>
<comment type="subcellular location">
    <subcellularLocation>
        <location evidence="1">Membrane</location>
        <topology evidence="1">Single-pass type I membrane protein</topology>
    </subcellularLocation>
</comment>
<keyword evidence="5" id="KW-0677">Repeat</keyword>
<dbReference type="InterPro" id="IPR001611">
    <property type="entry name" value="Leu-rich_rpt"/>
</dbReference>
<evidence type="ECO:0000256" key="4">
    <source>
        <dbReference type="ARBA" id="ARBA00022729"/>
    </source>
</evidence>
<evidence type="ECO:0000256" key="3">
    <source>
        <dbReference type="ARBA" id="ARBA00022692"/>
    </source>
</evidence>
<keyword evidence="4 10" id="KW-0732">Signal</keyword>
<keyword evidence="13" id="KW-1185">Reference proteome</keyword>
<feature type="signal peptide" evidence="10">
    <location>
        <begin position="1"/>
        <end position="29"/>
    </location>
</feature>
<name>A0ABQ5J8C5_9ASTR</name>
<evidence type="ECO:0000313" key="12">
    <source>
        <dbReference type="EMBL" id="GJU08772.1"/>
    </source>
</evidence>
<evidence type="ECO:0000256" key="9">
    <source>
        <dbReference type="SAM" id="Phobius"/>
    </source>
</evidence>
<dbReference type="EMBL" id="BQNB010021666">
    <property type="protein sequence ID" value="GJU08772.1"/>
    <property type="molecule type" value="Genomic_DNA"/>
</dbReference>
<comment type="caution">
    <text evidence="12">The sequence shown here is derived from an EMBL/GenBank/DDBJ whole genome shotgun (WGS) entry which is preliminary data.</text>
</comment>
<keyword evidence="6 9" id="KW-1133">Transmembrane helix</keyword>
<dbReference type="InterPro" id="IPR032675">
    <property type="entry name" value="LRR_dom_sf"/>
</dbReference>
<sequence>MPRFVCRSSLTLVMSLNYVWILCRVLVIAQNLTCNPYDLRGLTGLVNGLDSLVDGWWFTNASSNCCDWVGITCDASSGRIVRLDLPNKRLSGLLPVSLFNLALLEEVDLSGNFFDEVLPVSVNLPALQVFGFNYFTGVMPLQYKDCYFLEHLSVASNYISGVIPDFLFTLPRLRELALEDNEFTNITKLLDLSYNQLTGSIPSYFGDFKFLFYLDLSNNSLSGEIPKSLTRLQSLISRDIALEDPSPDFPFFKNKNISSSRLTLQYNQIMRFPPQLDLSRNYLTGRIWPEFGNLKKLHALDLRNYILSGTIPCSLSGMTSIEALDMSYNSLTGIIPSSFVRLSFLSKFSVAYNNLTGIITSGGQFWTFPNSSFEGNRGLCGNFFVNCPKNQGLLPPPAAPDKDEDFSILRMIVIIGFGTGFLLTVIPLLVVPGIKGAYKKDKFE</sequence>